<protein>
    <submittedName>
        <fullName evidence="3">Uncharacterized protein</fullName>
    </submittedName>
</protein>
<gene>
    <name evidence="3" type="ORF">KC19_12G171600</name>
</gene>
<proteinExistence type="predicted"/>
<reference evidence="3" key="1">
    <citation type="submission" date="2020-06" db="EMBL/GenBank/DDBJ databases">
        <title>WGS assembly of Ceratodon purpureus strain R40.</title>
        <authorList>
            <person name="Carey S.B."/>
            <person name="Jenkins J."/>
            <person name="Shu S."/>
            <person name="Lovell J.T."/>
            <person name="Sreedasyam A."/>
            <person name="Maumus F."/>
            <person name="Tiley G.P."/>
            <person name="Fernandez-Pozo N."/>
            <person name="Barry K."/>
            <person name="Chen C."/>
            <person name="Wang M."/>
            <person name="Lipzen A."/>
            <person name="Daum C."/>
            <person name="Saski C.A."/>
            <person name="Payton A.C."/>
            <person name="Mcbreen J.C."/>
            <person name="Conrad R.E."/>
            <person name="Kollar L.M."/>
            <person name="Olsson S."/>
            <person name="Huttunen S."/>
            <person name="Landis J.B."/>
            <person name="Wickett N.J."/>
            <person name="Johnson M.G."/>
            <person name="Rensing S.A."/>
            <person name="Grimwood J."/>
            <person name="Schmutz J."/>
            <person name="Mcdaniel S.F."/>
        </authorList>
    </citation>
    <scope>NUCLEOTIDE SEQUENCE</scope>
    <source>
        <strain evidence="3">R40</strain>
    </source>
</reference>
<evidence type="ECO:0000256" key="1">
    <source>
        <dbReference type="SAM" id="Coils"/>
    </source>
</evidence>
<name>A0A8T0GE36_CERPU</name>
<dbReference type="EMBL" id="CM026433">
    <property type="protein sequence ID" value="KAG0555472.1"/>
    <property type="molecule type" value="Genomic_DNA"/>
</dbReference>
<feature type="coiled-coil region" evidence="1">
    <location>
        <begin position="53"/>
        <end position="80"/>
    </location>
</feature>
<keyword evidence="4" id="KW-1185">Reference proteome</keyword>
<evidence type="ECO:0000313" key="4">
    <source>
        <dbReference type="Proteomes" id="UP000822688"/>
    </source>
</evidence>
<keyword evidence="1" id="KW-0175">Coiled coil</keyword>
<dbReference type="AlphaFoldDB" id="A0A8T0GE36"/>
<feature type="region of interest" description="Disordered" evidence="2">
    <location>
        <begin position="195"/>
        <end position="231"/>
    </location>
</feature>
<organism evidence="3 4">
    <name type="scientific">Ceratodon purpureus</name>
    <name type="common">Fire moss</name>
    <name type="synonym">Dicranum purpureum</name>
    <dbReference type="NCBI Taxonomy" id="3225"/>
    <lineage>
        <taxon>Eukaryota</taxon>
        <taxon>Viridiplantae</taxon>
        <taxon>Streptophyta</taxon>
        <taxon>Embryophyta</taxon>
        <taxon>Bryophyta</taxon>
        <taxon>Bryophytina</taxon>
        <taxon>Bryopsida</taxon>
        <taxon>Dicranidae</taxon>
        <taxon>Pseudoditrichales</taxon>
        <taxon>Ditrichaceae</taxon>
        <taxon>Ceratodon</taxon>
    </lineage>
</organism>
<dbReference type="Proteomes" id="UP000822688">
    <property type="component" value="Chromosome 12"/>
</dbReference>
<feature type="compositionally biased region" description="Basic residues" evidence="2">
    <location>
        <begin position="214"/>
        <end position="230"/>
    </location>
</feature>
<accession>A0A8T0GE36</accession>
<comment type="caution">
    <text evidence="3">The sequence shown here is derived from an EMBL/GenBank/DDBJ whole genome shotgun (WGS) entry which is preliminary data.</text>
</comment>
<evidence type="ECO:0000313" key="3">
    <source>
        <dbReference type="EMBL" id="KAG0555472.1"/>
    </source>
</evidence>
<sequence length="287" mass="31466">MGTCLYDPPVPALQGKAACQPRKDGWRWQTSNSEYGKFYVSIHREFVKCQEVHKDCSKQCENLSNELQLAKCQLEKLKISCGRTLCNPDGNQVMSCSKLPTSPKLGKCDCPGKPGPPSSDMYVTEMMNQFNGAQRHDPQMLMDHIKDDHPHLVKRVRPKLPLSALKIGRNYQGGGENDNDDAGCCPGKLGCGLGSRPGSGSQTPRSARGPGGSGKRKTSPRPRSAPKKQKGAIYEAVSDLKHTAGGGVNLPPSQRYDFYRYFGYAGQGAKTSKGWHSVKIPWTETPR</sequence>
<evidence type="ECO:0000256" key="2">
    <source>
        <dbReference type="SAM" id="MobiDB-lite"/>
    </source>
</evidence>